<protein>
    <submittedName>
        <fullName evidence="1">Uncharacterized protein</fullName>
    </submittedName>
</protein>
<keyword evidence="2" id="KW-1185">Reference proteome</keyword>
<evidence type="ECO:0000313" key="1">
    <source>
        <dbReference type="EMBL" id="KAJ0173548.1"/>
    </source>
</evidence>
<reference evidence="1 2" key="1">
    <citation type="journal article" date="2021" name="Front. Genet.">
        <title>Chromosome-Level Genome Assembly Reveals Significant Gene Expansion in the Toll and IMD Signaling Pathways of Dendrolimus kikuchii.</title>
        <authorList>
            <person name="Zhou J."/>
            <person name="Wu P."/>
            <person name="Xiong Z."/>
            <person name="Liu N."/>
            <person name="Zhao N."/>
            <person name="Ji M."/>
            <person name="Qiu Y."/>
            <person name="Yang B."/>
        </authorList>
    </citation>
    <scope>NUCLEOTIDE SEQUENCE [LARGE SCALE GENOMIC DNA]</scope>
    <source>
        <strain evidence="1">Ann1</strain>
    </source>
</reference>
<evidence type="ECO:0000313" key="2">
    <source>
        <dbReference type="Proteomes" id="UP000824533"/>
    </source>
</evidence>
<accession>A0ACC1CPU4</accession>
<dbReference type="EMBL" id="CM034405">
    <property type="protein sequence ID" value="KAJ0173548.1"/>
    <property type="molecule type" value="Genomic_DNA"/>
</dbReference>
<proteinExistence type="predicted"/>
<comment type="caution">
    <text evidence="1">The sequence shown here is derived from an EMBL/GenBank/DDBJ whole genome shotgun (WGS) entry which is preliminary data.</text>
</comment>
<name>A0ACC1CPU4_9NEOP</name>
<dbReference type="Proteomes" id="UP000824533">
    <property type="component" value="Linkage Group LG19"/>
</dbReference>
<sequence>MSKLLSLGKVLIKPMNVVFRPNNFTPNLQVTLSTSSVHNVNFFNKLPAEKLWKSVTSVSNAGAKKGRGKGTGRIRIRDLNRGQMIGVGKINMLWPGLSAPVIRGRELLKQQRLPDDPERMEKLIKLRDSMTRFRRLRLNPIERGWSGSKMPGRSIGPPDPIGEDEFTGFDTKVLQLRSILIMKGSLGRTRNYQAMVVTGNGQGLAGFGLGKSKEAPAALRKAKNRAGQKLMHFEIYDGHTIFHDFYTAFGRTKIFVQKRNEGYGLKCHRAIKEICQAIGIKNLRAKVEGPINIQHIVKAFFIGLLQQRTHKQLAEEKKLHLVEYKAENEYYPKLVASPSVVRTKEEIPKNETLDFVQYVMNDKLILRKKKFPRFYETMPHYQIFLKKYEKYRNHEKIRLNLKVEHGDIKSFLTDKYPEPKEQEA</sequence>
<organism evidence="1 2">
    <name type="scientific">Dendrolimus kikuchii</name>
    <dbReference type="NCBI Taxonomy" id="765133"/>
    <lineage>
        <taxon>Eukaryota</taxon>
        <taxon>Metazoa</taxon>
        <taxon>Ecdysozoa</taxon>
        <taxon>Arthropoda</taxon>
        <taxon>Hexapoda</taxon>
        <taxon>Insecta</taxon>
        <taxon>Pterygota</taxon>
        <taxon>Neoptera</taxon>
        <taxon>Endopterygota</taxon>
        <taxon>Lepidoptera</taxon>
        <taxon>Glossata</taxon>
        <taxon>Ditrysia</taxon>
        <taxon>Bombycoidea</taxon>
        <taxon>Lasiocampidae</taxon>
        <taxon>Dendrolimus</taxon>
    </lineage>
</organism>
<gene>
    <name evidence="1" type="ORF">K1T71_010697</name>
</gene>